<sequence length="339" mass="38154">MMNMLPLLEVKNLRTHFRTERGRVTAVDGVNFHVHEGEILGVVGESGCGKSVMSQSIMRLFDEKFTVEYEGEVLFKGKNLFELSQTEMQKIRGNELSMIFQDPLSSLNPVYSIGDQIREAIRLHQHVSKKEAHAKAIEMLRLTGIPSPEKRVDEYPHQLSGGMQQRAMIAMALSCQPKLLIADEPTTALDVTIQAQILDLIVELNQKLGMGVIFITHDLGVVAEICTRVMVMYLGQIVEETDTESLFSRPLHPYTKGLMKSIPQLEGDRSHKLHVIEGTVPSLDNVPKGCRFAPRCPFADELCREKAPDLVQHGEMQKVRCWHFKEIALQEEGSHDSAK</sequence>
<dbReference type="GO" id="GO:0016887">
    <property type="term" value="F:ATP hydrolysis activity"/>
    <property type="evidence" value="ECO:0007669"/>
    <property type="project" value="InterPro"/>
</dbReference>
<dbReference type="SUPFAM" id="SSF52540">
    <property type="entry name" value="P-loop containing nucleoside triphosphate hydrolases"/>
    <property type="match status" value="1"/>
</dbReference>
<name>A0A7X0HR19_9BACI</name>
<reference evidence="9 10" key="1">
    <citation type="submission" date="2020-08" db="EMBL/GenBank/DDBJ databases">
        <title>Genomic Encyclopedia of Type Strains, Phase IV (KMG-IV): sequencing the most valuable type-strain genomes for metagenomic binning, comparative biology and taxonomic classification.</title>
        <authorList>
            <person name="Goeker M."/>
        </authorList>
    </citation>
    <scope>NUCLEOTIDE SEQUENCE [LARGE SCALE GENOMIC DNA]</scope>
    <source>
        <strain evidence="9 10">DSM 5391</strain>
    </source>
</reference>
<evidence type="ECO:0000256" key="2">
    <source>
        <dbReference type="ARBA" id="ARBA00005417"/>
    </source>
</evidence>
<keyword evidence="10" id="KW-1185">Reference proteome</keyword>
<gene>
    <name evidence="9" type="ORF">HNR53_001766</name>
</gene>
<dbReference type="InterPro" id="IPR003593">
    <property type="entry name" value="AAA+_ATPase"/>
</dbReference>
<comment type="similarity">
    <text evidence="2">Belongs to the ABC transporter superfamily.</text>
</comment>
<proteinExistence type="inferred from homology"/>
<keyword evidence="7" id="KW-0472">Membrane</keyword>
<comment type="caution">
    <text evidence="9">The sequence shown here is derived from an EMBL/GenBank/DDBJ whole genome shotgun (WGS) entry which is preliminary data.</text>
</comment>
<evidence type="ECO:0000256" key="7">
    <source>
        <dbReference type="ARBA" id="ARBA00023136"/>
    </source>
</evidence>
<evidence type="ECO:0000259" key="8">
    <source>
        <dbReference type="PROSITE" id="PS50893"/>
    </source>
</evidence>
<dbReference type="Proteomes" id="UP000531594">
    <property type="component" value="Unassembled WGS sequence"/>
</dbReference>
<dbReference type="Pfam" id="PF08352">
    <property type="entry name" value="oligo_HPY"/>
    <property type="match status" value="1"/>
</dbReference>
<evidence type="ECO:0000313" key="10">
    <source>
        <dbReference type="Proteomes" id="UP000531594"/>
    </source>
</evidence>
<dbReference type="SMART" id="SM00382">
    <property type="entry name" value="AAA"/>
    <property type="match status" value="1"/>
</dbReference>
<dbReference type="PANTHER" id="PTHR43297:SF2">
    <property type="entry name" value="DIPEPTIDE TRANSPORT ATP-BINDING PROTEIN DPPD"/>
    <property type="match status" value="1"/>
</dbReference>
<dbReference type="GO" id="GO:0005524">
    <property type="term" value="F:ATP binding"/>
    <property type="evidence" value="ECO:0007669"/>
    <property type="project" value="UniProtKB-KW"/>
</dbReference>
<dbReference type="GO" id="GO:0015833">
    <property type="term" value="P:peptide transport"/>
    <property type="evidence" value="ECO:0007669"/>
    <property type="project" value="InterPro"/>
</dbReference>
<comment type="subcellular location">
    <subcellularLocation>
        <location evidence="1">Cell membrane</location>
        <topology evidence="1">Peripheral membrane protein</topology>
    </subcellularLocation>
</comment>
<keyword evidence="5" id="KW-0547">Nucleotide-binding</keyword>
<dbReference type="PANTHER" id="PTHR43297">
    <property type="entry name" value="OLIGOPEPTIDE TRANSPORT ATP-BINDING PROTEIN APPD"/>
    <property type="match status" value="1"/>
</dbReference>
<evidence type="ECO:0000256" key="1">
    <source>
        <dbReference type="ARBA" id="ARBA00004202"/>
    </source>
</evidence>
<accession>A0A7X0HR19</accession>
<dbReference type="InterPro" id="IPR017871">
    <property type="entry name" value="ABC_transporter-like_CS"/>
</dbReference>
<evidence type="ECO:0000313" key="9">
    <source>
        <dbReference type="EMBL" id="MBB6445156.1"/>
    </source>
</evidence>
<keyword evidence="6 9" id="KW-0067">ATP-binding</keyword>
<dbReference type="AlphaFoldDB" id="A0A7X0HR19"/>
<dbReference type="PROSITE" id="PS50893">
    <property type="entry name" value="ABC_TRANSPORTER_2"/>
    <property type="match status" value="1"/>
</dbReference>
<feature type="domain" description="ABC transporter" evidence="8">
    <location>
        <begin position="8"/>
        <end position="259"/>
    </location>
</feature>
<dbReference type="PROSITE" id="PS00211">
    <property type="entry name" value="ABC_TRANSPORTER_1"/>
    <property type="match status" value="1"/>
</dbReference>
<organism evidence="9 10">
    <name type="scientific">Bacillus benzoevorans</name>
    <dbReference type="NCBI Taxonomy" id="1456"/>
    <lineage>
        <taxon>Bacteria</taxon>
        <taxon>Bacillati</taxon>
        <taxon>Bacillota</taxon>
        <taxon>Bacilli</taxon>
        <taxon>Bacillales</taxon>
        <taxon>Bacillaceae</taxon>
        <taxon>Bacillus</taxon>
    </lineage>
</organism>
<evidence type="ECO:0000256" key="4">
    <source>
        <dbReference type="ARBA" id="ARBA00022475"/>
    </source>
</evidence>
<keyword evidence="3" id="KW-0813">Transport</keyword>
<dbReference type="InterPro" id="IPR013563">
    <property type="entry name" value="Oligopep_ABC_C"/>
</dbReference>
<evidence type="ECO:0000256" key="3">
    <source>
        <dbReference type="ARBA" id="ARBA00022448"/>
    </source>
</evidence>
<dbReference type="InterPro" id="IPR027417">
    <property type="entry name" value="P-loop_NTPase"/>
</dbReference>
<keyword evidence="4" id="KW-1003">Cell membrane</keyword>
<dbReference type="InterPro" id="IPR050388">
    <property type="entry name" value="ABC_Ni/Peptide_Import"/>
</dbReference>
<dbReference type="InterPro" id="IPR003439">
    <property type="entry name" value="ABC_transporter-like_ATP-bd"/>
</dbReference>
<evidence type="ECO:0000256" key="5">
    <source>
        <dbReference type="ARBA" id="ARBA00022741"/>
    </source>
</evidence>
<evidence type="ECO:0000256" key="6">
    <source>
        <dbReference type="ARBA" id="ARBA00022840"/>
    </source>
</evidence>
<dbReference type="Pfam" id="PF00005">
    <property type="entry name" value="ABC_tran"/>
    <property type="match status" value="1"/>
</dbReference>
<dbReference type="GO" id="GO:0005886">
    <property type="term" value="C:plasma membrane"/>
    <property type="evidence" value="ECO:0007669"/>
    <property type="project" value="UniProtKB-SubCell"/>
</dbReference>
<dbReference type="EMBL" id="JACHGK010000004">
    <property type="protein sequence ID" value="MBB6445156.1"/>
    <property type="molecule type" value="Genomic_DNA"/>
</dbReference>
<dbReference type="Gene3D" id="3.40.50.300">
    <property type="entry name" value="P-loop containing nucleotide triphosphate hydrolases"/>
    <property type="match status" value="1"/>
</dbReference>
<dbReference type="NCBIfam" id="TIGR01727">
    <property type="entry name" value="oligo_HPY"/>
    <property type="match status" value="1"/>
</dbReference>
<dbReference type="FunFam" id="3.40.50.300:FF:000016">
    <property type="entry name" value="Oligopeptide ABC transporter ATP-binding component"/>
    <property type="match status" value="1"/>
</dbReference>
<dbReference type="CDD" id="cd03257">
    <property type="entry name" value="ABC_NikE_OppD_transporters"/>
    <property type="match status" value="1"/>
</dbReference>
<protein>
    <submittedName>
        <fullName evidence="9">Oligopeptide/dipeptide ABC transporter ATP-binding protein</fullName>
    </submittedName>
</protein>